<feature type="compositionally biased region" description="Basic and acidic residues" evidence="1">
    <location>
        <begin position="153"/>
        <end position="167"/>
    </location>
</feature>
<gene>
    <name evidence="3" type="ORF">IV203_009184</name>
</gene>
<accession>A0A9K3L1K6</accession>
<reference evidence="3" key="2">
    <citation type="submission" date="2021-04" db="EMBL/GenBank/DDBJ databases">
        <authorList>
            <person name="Podell S."/>
        </authorList>
    </citation>
    <scope>NUCLEOTIDE SEQUENCE</scope>
    <source>
        <strain evidence="3">Hildebrandi</strain>
    </source>
</reference>
<proteinExistence type="predicted"/>
<feature type="region of interest" description="Disordered" evidence="1">
    <location>
        <begin position="153"/>
        <end position="176"/>
    </location>
</feature>
<organism evidence="3 4">
    <name type="scientific">Nitzschia inconspicua</name>
    <dbReference type="NCBI Taxonomy" id="303405"/>
    <lineage>
        <taxon>Eukaryota</taxon>
        <taxon>Sar</taxon>
        <taxon>Stramenopiles</taxon>
        <taxon>Ochrophyta</taxon>
        <taxon>Bacillariophyta</taxon>
        <taxon>Bacillariophyceae</taxon>
        <taxon>Bacillariophycidae</taxon>
        <taxon>Bacillariales</taxon>
        <taxon>Bacillariaceae</taxon>
        <taxon>Nitzschia</taxon>
    </lineage>
</organism>
<feature type="region of interest" description="Disordered" evidence="1">
    <location>
        <begin position="668"/>
        <end position="706"/>
    </location>
</feature>
<keyword evidence="4" id="KW-1185">Reference proteome</keyword>
<evidence type="ECO:0000256" key="1">
    <source>
        <dbReference type="SAM" id="MobiDB-lite"/>
    </source>
</evidence>
<dbReference type="PANTHER" id="PTHR11200:SF275">
    <property type="entry name" value="LD06095P"/>
    <property type="match status" value="1"/>
</dbReference>
<feature type="compositionally biased region" description="Basic and acidic residues" evidence="1">
    <location>
        <begin position="684"/>
        <end position="693"/>
    </location>
</feature>
<dbReference type="EMBL" id="JAGRRH010000017">
    <property type="protein sequence ID" value="KAG7353136.1"/>
    <property type="molecule type" value="Genomic_DNA"/>
</dbReference>
<dbReference type="InterPro" id="IPR000300">
    <property type="entry name" value="IPPc"/>
</dbReference>
<dbReference type="PANTHER" id="PTHR11200">
    <property type="entry name" value="INOSITOL 5-PHOSPHATASE"/>
    <property type="match status" value="1"/>
</dbReference>
<evidence type="ECO:0000259" key="2">
    <source>
        <dbReference type="SMART" id="SM00128"/>
    </source>
</evidence>
<dbReference type="GO" id="GO:0004439">
    <property type="term" value="F:phosphatidylinositol-4,5-bisphosphate 5-phosphatase activity"/>
    <property type="evidence" value="ECO:0007669"/>
    <property type="project" value="TreeGrafter"/>
</dbReference>
<feature type="compositionally biased region" description="Polar residues" evidence="1">
    <location>
        <begin position="672"/>
        <end position="683"/>
    </location>
</feature>
<sequence length="846" mass="95366">MLSPTSRNEPAQKIKILVCTANIGNEQPDQLSLNSWIPRDGDVKTVLEDQPYPIPFNSTEKFRSAVKKIVSGEVQTLDNGDERRNVRDKFDIIAIGMQEATFQVENGEKPKIVKNVKKLTTQVSDLTSTNNYQKPKSNAAMDGIRKITSIVRGDKVKQTHSQSRIDPEVTNNSSHPSERKITEVTERGDDDTRILHQMLQEHLPSYTRVVSYQRGQMRLLIFYNELEISLEVLSVQAQNTGTAGLANKGGIVAECNINGGTRIAFMSAHLEAHEGDSKYKTRCSTMGDIFRGTRSSVPDFHCDASLASHFTFVMGDLNFRTRLPDFEPGSPEHIEEAHRLAERKAWSIFNEHDELSHAIRNNDCLAAFQTLKCNFPCTFKVHRMDGYTYNEKRSPSYTDRILYNANHLLWDKIKPLAYEPIDHFTSSDHKPIRGAFELELNSALRWRPILVKEYQSFRATGKWGRILKGSSLGKVERPSPSQKENMHFFVSSIKCNIASNKSTNPEHLPRTYVSFVSTPSDIMKKDVTKKEKLFKFLGISERKVFDSDGSTTEMQMGWPRTKCSSKTRDPEWHDEVHFKVQTHYTNGTPMDLTGALLHVLLFDSKETDSSIGSCTLNLAFLISTSRAQMDKNHLQSRPTDDSFDRKSKLALFVVNKFRNLMANKVEEGKSETPLTVNVPQENPVSEKQERVEKTISSQLSEGESDVEASDFRPEAIFRGCSSNETGASPLEVVENGPSNALRSVYHSSVFASTTRKVAQNALRKSVVAAPGRNSSLDDLDIHSLTIDEPLMKNGREVGRINFTLDIWWLDSKTTMDGQGLACQDTRNFSNRNETKKSTRKVYGTGS</sequence>
<reference evidence="3" key="1">
    <citation type="journal article" date="2021" name="Sci. Rep.">
        <title>Diploid genomic architecture of Nitzschia inconspicua, an elite biomass production diatom.</title>
        <authorList>
            <person name="Oliver A."/>
            <person name="Podell S."/>
            <person name="Pinowska A."/>
            <person name="Traller J.C."/>
            <person name="Smith S.R."/>
            <person name="McClure R."/>
            <person name="Beliaev A."/>
            <person name="Bohutskyi P."/>
            <person name="Hill E.A."/>
            <person name="Rabines A."/>
            <person name="Zheng H."/>
            <person name="Allen L.Z."/>
            <person name="Kuo A."/>
            <person name="Grigoriev I.V."/>
            <person name="Allen A.E."/>
            <person name="Hazlebeck D."/>
            <person name="Allen E.E."/>
        </authorList>
    </citation>
    <scope>NUCLEOTIDE SEQUENCE</scope>
    <source>
        <strain evidence="3">Hildebrandi</strain>
    </source>
</reference>
<dbReference type="InterPro" id="IPR046985">
    <property type="entry name" value="IP5"/>
</dbReference>
<dbReference type="SMART" id="SM00128">
    <property type="entry name" value="IPPc"/>
    <property type="match status" value="1"/>
</dbReference>
<evidence type="ECO:0000313" key="3">
    <source>
        <dbReference type="EMBL" id="KAG7353136.1"/>
    </source>
</evidence>
<feature type="domain" description="Inositol polyphosphate-related phosphatase" evidence="2">
    <location>
        <begin position="121"/>
        <end position="444"/>
    </location>
</feature>
<dbReference type="Pfam" id="PF22669">
    <property type="entry name" value="Exo_endo_phos2"/>
    <property type="match status" value="1"/>
</dbReference>
<name>A0A9K3L1K6_9STRA</name>
<dbReference type="Proteomes" id="UP000693970">
    <property type="component" value="Unassembled WGS sequence"/>
</dbReference>
<protein>
    <recommendedName>
        <fullName evidence="2">Inositol polyphosphate-related phosphatase domain-containing protein</fullName>
    </recommendedName>
</protein>
<comment type="caution">
    <text evidence="3">The sequence shown here is derived from an EMBL/GenBank/DDBJ whole genome shotgun (WGS) entry which is preliminary data.</text>
</comment>
<dbReference type="GO" id="GO:0046856">
    <property type="term" value="P:phosphatidylinositol dephosphorylation"/>
    <property type="evidence" value="ECO:0007669"/>
    <property type="project" value="InterPro"/>
</dbReference>
<evidence type="ECO:0000313" key="4">
    <source>
        <dbReference type="Proteomes" id="UP000693970"/>
    </source>
</evidence>
<dbReference type="OrthoDB" id="62798at2759"/>
<dbReference type="AlphaFoldDB" id="A0A9K3L1K6"/>